<proteinExistence type="predicted"/>
<protein>
    <submittedName>
        <fullName evidence="1">Uncharacterized protein</fullName>
    </submittedName>
</protein>
<evidence type="ECO:0000313" key="1">
    <source>
        <dbReference type="EMBL" id="QQP10875.1"/>
    </source>
</evidence>
<organism evidence="1 2">
    <name type="scientific">Lysinibacillus agricola</name>
    <dbReference type="NCBI Taxonomy" id="2590012"/>
    <lineage>
        <taxon>Bacteria</taxon>
        <taxon>Bacillati</taxon>
        <taxon>Bacillota</taxon>
        <taxon>Bacilli</taxon>
        <taxon>Bacillales</taxon>
        <taxon>Bacillaceae</taxon>
        <taxon>Lysinibacillus</taxon>
    </lineage>
</organism>
<dbReference type="RefSeq" id="WP_053595665.1">
    <property type="nucleotide sequence ID" value="NZ_CP067341.1"/>
</dbReference>
<accession>A0ABX7ALU5</accession>
<gene>
    <name evidence="1" type="ORF">FJQ98_16650</name>
</gene>
<dbReference type="Proteomes" id="UP000596049">
    <property type="component" value="Chromosome"/>
</dbReference>
<dbReference type="EMBL" id="CP067341">
    <property type="protein sequence ID" value="QQP10875.1"/>
    <property type="molecule type" value="Genomic_DNA"/>
</dbReference>
<evidence type="ECO:0000313" key="2">
    <source>
        <dbReference type="Proteomes" id="UP000596049"/>
    </source>
</evidence>
<sequence length="276" mass="31843">MNKITCNCCGKEKKPEDFYSSPSQFMKHTGKVGVCKICIWNYVEPTEKDNYNIEIVKDALRMIDKPFIQDLWESAISEAESRNTKSNYFKLYMKNIAMPQNISLSWKDSDFAFVISDNTINVESSEVDIKNDFNDKDNKSYNKKWMGEYSPSEIEYLEGYLNGLHKDFKIVTENHKDYAKKIAKASLHMDNCFRDVLEGVSGADKRYKDAKDVFDTLSKSAQFSESQRGQNEVGLGCFGRVFELVETKTFIPEHIPTEQDDIDKMLNDFGHILKSL</sequence>
<reference evidence="1 2" key="1">
    <citation type="submission" date="2020-01" db="EMBL/GenBank/DDBJ databases">
        <authorList>
            <person name="Liu G."/>
            <person name="Liu B."/>
        </authorList>
    </citation>
    <scope>NUCLEOTIDE SEQUENCE [LARGE SCALE GENOMIC DNA]</scope>
    <source>
        <strain evidence="1 2">FJAT-51161</strain>
    </source>
</reference>
<keyword evidence="2" id="KW-1185">Reference proteome</keyword>
<name>A0ABX7ALU5_9BACI</name>